<evidence type="ECO:0000256" key="1">
    <source>
        <dbReference type="SAM" id="MobiDB-lite"/>
    </source>
</evidence>
<dbReference type="Proteomes" id="UP000237381">
    <property type="component" value="Unassembled WGS sequence"/>
</dbReference>
<proteinExistence type="predicted"/>
<feature type="compositionally biased region" description="Low complexity" evidence="1">
    <location>
        <begin position="30"/>
        <end position="43"/>
    </location>
</feature>
<feature type="region of interest" description="Disordered" evidence="1">
    <location>
        <begin position="298"/>
        <end position="347"/>
    </location>
</feature>
<sequence length="347" mass="35138">MADQEDYADHAENESPGAGRSARGTPSRRAAAPDTAANTAQPAEPTLDLFGDGPAPEFIGSTQGTSPKVSRAMASPAARRAARQKTAPLTQDAPADATEPYFHADTAQEGAPPQPAAAADAVGDAVPAPGGPEVAELPEPANAAYTADTAGEQPDVAAPPASGFSYAPTSASGSPAHLTSVVHASDFEAAVHGPVHAHADKAPSPDVAAELAVQARRTKWMLTAAVAALVVTTGVAVVETTMLANFSTDAQAQQQRIELLLQNQQAALDKLTARLDAPVVQASAPAAPVIAAPVVPTPARTQSASASARRAERAARVKAAEKAEKEKAASHAAKAHAQSGTRQTAKN</sequence>
<reference evidence="2 3" key="1">
    <citation type="submission" date="2018-01" db="EMBL/GenBank/DDBJ databases">
        <title>Genomic Encyclopedia of Type Strains, Phase III (KMG-III): the genomes of soil and plant-associated and newly described type strains.</title>
        <authorList>
            <person name="Whitman W."/>
        </authorList>
    </citation>
    <scope>NUCLEOTIDE SEQUENCE [LARGE SCALE GENOMIC DNA]</scope>
    <source>
        <strain evidence="2 3">JCM 18070</strain>
    </source>
</reference>
<gene>
    <name evidence="2" type="ORF">B0G62_10770</name>
</gene>
<feature type="region of interest" description="Disordered" evidence="1">
    <location>
        <begin position="1"/>
        <end position="137"/>
    </location>
</feature>
<feature type="compositionally biased region" description="Polar residues" evidence="1">
    <location>
        <begin position="338"/>
        <end position="347"/>
    </location>
</feature>
<keyword evidence="3" id="KW-1185">Reference proteome</keyword>
<dbReference type="EMBL" id="PQGA01000007">
    <property type="protein sequence ID" value="POR51044.1"/>
    <property type="molecule type" value="Genomic_DNA"/>
</dbReference>
<accession>A0A2S4M8L8</accession>
<protein>
    <submittedName>
        <fullName evidence="2">Uncharacterized protein</fullName>
    </submittedName>
</protein>
<feature type="compositionally biased region" description="Low complexity" evidence="1">
    <location>
        <begin position="298"/>
        <end position="308"/>
    </location>
</feature>
<feature type="region of interest" description="Disordered" evidence="1">
    <location>
        <begin position="152"/>
        <end position="176"/>
    </location>
</feature>
<comment type="caution">
    <text evidence="2">The sequence shown here is derived from an EMBL/GenBank/DDBJ whole genome shotgun (WGS) entry which is preliminary data.</text>
</comment>
<dbReference type="AlphaFoldDB" id="A0A2S4M8L8"/>
<organism evidence="2 3">
    <name type="scientific">Paraburkholderia eburnea</name>
    <dbReference type="NCBI Taxonomy" id="1189126"/>
    <lineage>
        <taxon>Bacteria</taxon>
        <taxon>Pseudomonadati</taxon>
        <taxon>Pseudomonadota</taxon>
        <taxon>Betaproteobacteria</taxon>
        <taxon>Burkholderiales</taxon>
        <taxon>Burkholderiaceae</taxon>
        <taxon>Paraburkholderia</taxon>
    </lineage>
</organism>
<feature type="compositionally biased region" description="Low complexity" evidence="1">
    <location>
        <begin position="107"/>
        <end position="135"/>
    </location>
</feature>
<evidence type="ECO:0000313" key="2">
    <source>
        <dbReference type="EMBL" id="POR51044.1"/>
    </source>
</evidence>
<feature type="compositionally biased region" description="Basic and acidic residues" evidence="1">
    <location>
        <begin position="309"/>
        <end position="329"/>
    </location>
</feature>
<name>A0A2S4M8L8_9BURK</name>
<evidence type="ECO:0000313" key="3">
    <source>
        <dbReference type="Proteomes" id="UP000237381"/>
    </source>
</evidence>